<reference evidence="14 15" key="1">
    <citation type="submission" date="2018-03" db="EMBL/GenBank/DDBJ databases">
        <title>Marinobacter brunus sp. nov., a marine bacterium of Gamma-proteobacteria isolated from the surface seawater of the South China Sea.</title>
        <authorList>
            <person name="Cheng H."/>
            <person name="Wu Y.-H."/>
            <person name="Xamxidin M."/>
            <person name="Xu X.-W."/>
        </authorList>
    </citation>
    <scope>NUCLEOTIDE SEQUENCE [LARGE SCALE GENOMIC DNA]</scope>
    <source>
        <strain evidence="14 15">NH169-3</strain>
    </source>
</reference>
<comment type="pathway">
    <text evidence="12">Phospholipid metabolism; phosphatidylethanolamine biosynthesis; phosphatidylethanolamine from CDP-diacylglycerol: step 2/2.</text>
</comment>
<evidence type="ECO:0000256" key="1">
    <source>
        <dbReference type="ARBA" id="ARBA00005189"/>
    </source>
</evidence>
<keyword evidence="3 12" id="KW-0444">Lipid biosynthesis</keyword>
<feature type="modified residue" description="Pyruvic acid (Ser); by autocatalysis" evidence="12">
    <location>
        <position position="251"/>
    </location>
</feature>
<dbReference type="RefSeq" id="WP_106762903.1">
    <property type="nucleotide sequence ID" value="NZ_PXNP01000085.1"/>
</dbReference>
<comment type="function">
    <text evidence="12">Catalyzes the formation of phosphatidylethanolamine (PtdEtn) from phosphatidylserine (PtdSer).</text>
</comment>
<evidence type="ECO:0000256" key="11">
    <source>
        <dbReference type="ARBA" id="ARBA00023317"/>
    </source>
</evidence>
<keyword evidence="8 12" id="KW-0594">Phospholipid biosynthesis</keyword>
<evidence type="ECO:0000256" key="13">
    <source>
        <dbReference type="SAM" id="MobiDB-lite"/>
    </source>
</evidence>
<feature type="chain" id="PRO_5023279458" description="Phosphatidylserine decarboxylase beta chain" evidence="12">
    <location>
        <begin position="1"/>
        <end position="250"/>
    </location>
</feature>
<sequence length="304" mass="32944">MLDKLFVLSQYITPQLAVSRIAGRLADKDSAPALKNRVIKWFVSRYGVDMSEAAEPDITAYPSFNAFFTRALKDGARTVDATADTLVSPVDGAISQIGQVSTDRVFQAKGQSFSLTELLGGDEERARAFRSGEFSTIYLSPRDYHRIHMPLAGTLKEMVYVPGKLFSVNPVTAENVPNLFARNERVACLFDTEAGPMAMILVGAMIVGSVETTWAGVVAPNTGQVSCWQYQGDDAPTFAKGEEMGRFRLGSTVILVMPKNDVTWNPNQVAGKTVRMGEAFGKIKSSGRGPETSQARSIGNAITS</sequence>
<organism evidence="14 15">
    <name type="scientific">Marinobacter fuscus</name>
    <dbReference type="NCBI Taxonomy" id="2109942"/>
    <lineage>
        <taxon>Bacteria</taxon>
        <taxon>Pseudomonadati</taxon>
        <taxon>Pseudomonadota</taxon>
        <taxon>Gammaproteobacteria</taxon>
        <taxon>Pseudomonadales</taxon>
        <taxon>Marinobacteraceae</taxon>
        <taxon>Marinobacter</taxon>
    </lineage>
</organism>
<dbReference type="InterPro" id="IPR033177">
    <property type="entry name" value="PSD-B"/>
</dbReference>
<dbReference type="UniPathway" id="UPA00558">
    <property type="reaction ID" value="UER00616"/>
</dbReference>
<dbReference type="PANTHER" id="PTHR10067:SF6">
    <property type="entry name" value="PHOSPHATIDYLSERINE DECARBOXYLASE PROENZYME, MITOCHONDRIAL"/>
    <property type="match status" value="1"/>
</dbReference>
<evidence type="ECO:0000256" key="6">
    <source>
        <dbReference type="ARBA" id="ARBA00023136"/>
    </source>
</evidence>
<name>A0A2T1K7A7_9GAMM</name>
<feature type="chain" id="PRO_5023279459" description="Phosphatidylserine decarboxylase alpha chain" evidence="12">
    <location>
        <begin position="251"/>
        <end position="304"/>
    </location>
</feature>
<comment type="caution">
    <text evidence="14">The sequence shown here is derived from an EMBL/GenBank/DDBJ whole genome shotgun (WGS) entry which is preliminary data.</text>
</comment>
<feature type="region of interest" description="Disordered" evidence="13">
    <location>
        <begin position="283"/>
        <end position="304"/>
    </location>
</feature>
<dbReference type="OrthoDB" id="9802030at2"/>
<dbReference type="GO" id="GO:0005886">
    <property type="term" value="C:plasma membrane"/>
    <property type="evidence" value="ECO:0007669"/>
    <property type="project" value="UniProtKB-SubCell"/>
</dbReference>
<comment type="similarity">
    <text evidence="12">Belongs to the phosphatidylserine decarboxylase family. PSD-B subfamily. Prokaryotic type I sub-subfamily.</text>
</comment>
<feature type="active site" description="Charge relay system; for autoendoproteolytic cleavage activity" evidence="12">
    <location>
        <position position="148"/>
    </location>
</feature>
<evidence type="ECO:0000256" key="4">
    <source>
        <dbReference type="ARBA" id="ARBA00022793"/>
    </source>
</evidence>
<feature type="active site" description="Charge relay system; for autoendoproteolytic cleavage activity" evidence="12">
    <location>
        <position position="91"/>
    </location>
</feature>
<comment type="pathway">
    <text evidence="1">Lipid metabolism.</text>
</comment>
<evidence type="ECO:0000256" key="5">
    <source>
        <dbReference type="ARBA" id="ARBA00023098"/>
    </source>
</evidence>
<feature type="compositionally biased region" description="Polar residues" evidence="13">
    <location>
        <begin position="291"/>
        <end position="304"/>
    </location>
</feature>
<keyword evidence="10 12" id="KW-1208">Phospholipid metabolism</keyword>
<dbReference type="Pfam" id="PF02666">
    <property type="entry name" value="PS_Dcarbxylase"/>
    <property type="match status" value="1"/>
</dbReference>
<evidence type="ECO:0000256" key="10">
    <source>
        <dbReference type="ARBA" id="ARBA00023264"/>
    </source>
</evidence>
<keyword evidence="6 12" id="KW-0472">Membrane</keyword>
<gene>
    <name evidence="12 14" type="primary">psd</name>
    <name evidence="14" type="ORF">C7H09_11895</name>
</gene>
<comment type="subunit">
    <text evidence="12">Heterodimer of a large membrane-associated beta subunit and a small pyruvoyl-containing alpha subunit.</text>
</comment>
<dbReference type="EMBL" id="PXNP01000085">
    <property type="protein sequence ID" value="PSF06036.1"/>
    <property type="molecule type" value="Genomic_DNA"/>
</dbReference>
<keyword evidence="9 12" id="KW-0456">Lyase</keyword>
<evidence type="ECO:0000256" key="3">
    <source>
        <dbReference type="ARBA" id="ARBA00022516"/>
    </source>
</evidence>
<keyword evidence="2 12" id="KW-1003">Cell membrane</keyword>
<evidence type="ECO:0000313" key="15">
    <source>
        <dbReference type="Proteomes" id="UP000239866"/>
    </source>
</evidence>
<dbReference type="EC" id="4.1.1.65" evidence="12"/>
<evidence type="ECO:0000256" key="2">
    <source>
        <dbReference type="ARBA" id="ARBA00022475"/>
    </source>
</evidence>
<evidence type="ECO:0000256" key="8">
    <source>
        <dbReference type="ARBA" id="ARBA00023209"/>
    </source>
</evidence>
<feature type="site" description="Cleavage (non-hydrolytic); by autocatalysis" evidence="12">
    <location>
        <begin position="250"/>
        <end position="251"/>
    </location>
</feature>
<evidence type="ECO:0000313" key="14">
    <source>
        <dbReference type="EMBL" id="PSF06036.1"/>
    </source>
</evidence>
<keyword evidence="4 12" id="KW-0210">Decarboxylase</keyword>
<dbReference type="Proteomes" id="UP000239866">
    <property type="component" value="Unassembled WGS sequence"/>
</dbReference>
<dbReference type="PANTHER" id="PTHR10067">
    <property type="entry name" value="PHOSPHATIDYLSERINE DECARBOXYLASE"/>
    <property type="match status" value="1"/>
</dbReference>
<keyword evidence="5 12" id="KW-0443">Lipid metabolism</keyword>
<keyword evidence="15" id="KW-1185">Reference proteome</keyword>
<dbReference type="AlphaFoldDB" id="A0A2T1K7A7"/>
<evidence type="ECO:0000256" key="7">
    <source>
        <dbReference type="ARBA" id="ARBA00023145"/>
    </source>
</evidence>
<dbReference type="GO" id="GO:0006646">
    <property type="term" value="P:phosphatidylethanolamine biosynthetic process"/>
    <property type="evidence" value="ECO:0007669"/>
    <property type="project" value="UniProtKB-UniRule"/>
</dbReference>
<dbReference type="InterPro" id="IPR033178">
    <property type="entry name" value="PSD_type1_pro"/>
</dbReference>
<dbReference type="HAMAP" id="MF_00662">
    <property type="entry name" value="PS_decarb_PSD_B_type1"/>
    <property type="match status" value="1"/>
</dbReference>
<protein>
    <recommendedName>
        <fullName evidence="12">Phosphatidylserine decarboxylase proenzyme</fullName>
        <ecNumber evidence="12">4.1.1.65</ecNumber>
    </recommendedName>
    <component>
        <recommendedName>
            <fullName evidence="12">Phosphatidylserine decarboxylase alpha chain</fullName>
        </recommendedName>
    </component>
    <component>
        <recommendedName>
            <fullName evidence="12">Phosphatidylserine decarboxylase beta chain</fullName>
        </recommendedName>
    </component>
</protein>
<evidence type="ECO:0000256" key="12">
    <source>
        <dbReference type="HAMAP-Rule" id="MF_00662"/>
    </source>
</evidence>
<dbReference type="InterPro" id="IPR003817">
    <property type="entry name" value="PS_Dcarbxylase"/>
</dbReference>
<evidence type="ECO:0000256" key="9">
    <source>
        <dbReference type="ARBA" id="ARBA00023239"/>
    </source>
</evidence>
<proteinExistence type="inferred from homology"/>
<feature type="active site" description="Schiff-base intermediate with substrate; via pyruvic acid; for decarboxylase activity" evidence="12">
    <location>
        <position position="251"/>
    </location>
</feature>
<dbReference type="GO" id="GO:0004609">
    <property type="term" value="F:phosphatidylserine decarboxylase activity"/>
    <property type="evidence" value="ECO:0007669"/>
    <property type="project" value="UniProtKB-UniRule"/>
</dbReference>
<feature type="active site" description="Charge relay system; for autoendoproteolytic cleavage activity" evidence="12">
    <location>
        <position position="251"/>
    </location>
</feature>
<comment type="catalytic activity">
    <reaction evidence="12">
        <text>a 1,2-diacyl-sn-glycero-3-phospho-L-serine + H(+) = a 1,2-diacyl-sn-glycero-3-phosphoethanolamine + CO2</text>
        <dbReference type="Rhea" id="RHEA:20828"/>
        <dbReference type="ChEBI" id="CHEBI:15378"/>
        <dbReference type="ChEBI" id="CHEBI:16526"/>
        <dbReference type="ChEBI" id="CHEBI:57262"/>
        <dbReference type="ChEBI" id="CHEBI:64612"/>
        <dbReference type="EC" id="4.1.1.65"/>
    </reaction>
</comment>
<comment type="PTM">
    <text evidence="12">Is synthesized initially as an inactive proenzyme. Formation of the active enzyme involves a self-maturation process in which the active site pyruvoyl group is generated from an internal serine residue via an autocatalytic post-translational modification. Two non-identical subunits are generated from the proenzyme in this reaction, and the pyruvate is formed at the N-terminus of the alpha chain, which is derived from the carboxyl end of the proenzyme. The autoendoproteolytic cleavage occurs by a canonical serine protease mechanism, in which the side chain hydroxyl group of the serine supplies its oxygen atom to form the C-terminus of the beta chain, while the remainder of the serine residue undergoes an oxidative deamination to produce ammonia and the pyruvoyl prosthetic group on the alpha chain. During this reaction, the Ser that is part of the protease active site of the proenzyme becomes the pyruvoyl prosthetic group, which constitutes an essential element of the active site of the mature decarboxylase.</text>
</comment>
<comment type="cofactor">
    <cofactor evidence="12">
        <name>pyruvate</name>
        <dbReference type="ChEBI" id="CHEBI:15361"/>
    </cofactor>
    <text evidence="12">Binds 1 pyruvoyl group covalently per subunit.</text>
</comment>
<comment type="subcellular location">
    <subcellularLocation>
        <location evidence="12">Cell membrane</location>
        <topology evidence="12">Peripheral membrane protein</topology>
    </subcellularLocation>
</comment>
<keyword evidence="7 12" id="KW-0865">Zymogen</keyword>
<keyword evidence="11 12" id="KW-0670">Pyruvate</keyword>
<accession>A0A2T1K7A7</accession>
<dbReference type="NCBIfam" id="TIGR00163">
    <property type="entry name" value="PS_decarb"/>
    <property type="match status" value="1"/>
</dbReference>